<evidence type="ECO:0000313" key="3">
    <source>
        <dbReference type="Proteomes" id="UP000820818"/>
    </source>
</evidence>
<evidence type="ECO:0000313" key="2">
    <source>
        <dbReference type="EMBL" id="KAI9557194.1"/>
    </source>
</evidence>
<protein>
    <recommendedName>
        <fullName evidence="1">Transposable element P transposase-like RNase H domain-containing protein</fullName>
    </recommendedName>
</protein>
<dbReference type="Proteomes" id="UP000820818">
    <property type="component" value="Linkage Group LG6"/>
</dbReference>
<dbReference type="InterPro" id="IPR048365">
    <property type="entry name" value="TNP-like_RNaseH_N"/>
</dbReference>
<sequence length="133" mass="15262">MAIKKRTHWDSKLQKYFGFDEFSNKEQSERGDPVSSMATQALVFYIVGLDGSEAIEEFCRQFNKLFDILNSWNVQANGDKTVLTKENLEEKSKELNELALFLAKLKLLQVADYSTQVEGKPVLLDLSCQYDQL</sequence>
<feature type="domain" description="Transposable element P transposase-like RNase H" evidence="1">
    <location>
        <begin position="1"/>
        <end position="51"/>
    </location>
</feature>
<dbReference type="AlphaFoldDB" id="A0AAD5KPA8"/>
<evidence type="ECO:0000259" key="1">
    <source>
        <dbReference type="Pfam" id="PF21787"/>
    </source>
</evidence>
<organism evidence="2 3">
    <name type="scientific">Daphnia sinensis</name>
    <dbReference type="NCBI Taxonomy" id="1820382"/>
    <lineage>
        <taxon>Eukaryota</taxon>
        <taxon>Metazoa</taxon>
        <taxon>Ecdysozoa</taxon>
        <taxon>Arthropoda</taxon>
        <taxon>Crustacea</taxon>
        <taxon>Branchiopoda</taxon>
        <taxon>Diplostraca</taxon>
        <taxon>Cladocera</taxon>
        <taxon>Anomopoda</taxon>
        <taxon>Daphniidae</taxon>
        <taxon>Daphnia</taxon>
        <taxon>Daphnia similis group</taxon>
    </lineage>
</organism>
<accession>A0AAD5KPA8</accession>
<name>A0AAD5KPA8_9CRUS</name>
<dbReference type="EMBL" id="WJBH02000006">
    <property type="protein sequence ID" value="KAI9557194.1"/>
    <property type="molecule type" value="Genomic_DNA"/>
</dbReference>
<reference evidence="2 3" key="1">
    <citation type="submission" date="2022-05" db="EMBL/GenBank/DDBJ databases">
        <title>A multi-omics perspective on studying reproductive biology in Daphnia sinensis.</title>
        <authorList>
            <person name="Jia J."/>
        </authorList>
    </citation>
    <scope>NUCLEOTIDE SEQUENCE [LARGE SCALE GENOMIC DNA]</scope>
    <source>
        <strain evidence="2 3">WSL</strain>
    </source>
</reference>
<proteinExistence type="predicted"/>
<keyword evidence="3" id="KW-1185">Reference proteome</keyword>
<comment type="caution">
    <text evidence="2">The sequence shown here is derived from an EMBL/GenBank/DDBJ whole genome shotgun (WGS) entry which is preliminary data.</text>
</comment>
<dbReference type="Pfam" id="PF21787">
    <property type="entry name" value="TNP-like_RNaseH_N"/>
    <property type="match status" value="1"/>
</dbReference>
<gene>
    <name evidence="2" type="ORF">GHT06_017006</name>
</gene>